<gene>
    <name evidence="1" type="ORF">SAMN04488057_101509</name>
</gene>
<organism evidence="1 2">
    <name type="scientific">Cyclobacterium lianum</name>
    <dbReference type="NCBI Taxonomy" id="388280"/>
    <lineage>
        <taxon>Bacteria</taxon>
        <taxon>Pseudomonadati</taxon>
        <taxon>Bacteroidota</taxon>
        <taxon>Cytophagia</taxon>
        <taxon>Cytophagales</taxon>
        <taxon>Cyclobacteriaceae</taxon>
        <taxon>Cyclobacterium</taxon>
    </lineage>
</organism>
<evidence type="ECO:0000313" key="2">
    <source>
        <dbReference type="Proteomes" id="UP000184513"/>
    </source>
</evidence>
<keyword evidence="2" id="KW-1185">Reference proteome</keyword>
<proteinExistence type="predicted"/>
<sequence length="183" mass="20723">MPDNPINMDQSTLKEVYLKWDGTHIGHLKTLYQESIDDASFIPHTIALLTAGKGVEVPGSWVVKHHVEQGNLLNTTQVDQLVRCLGALHYWQAQLHLLQIIPMISLTEEQAEHLEPVVRNHLSSDRAFVKASAFAAYFEIVKFFPGLKNEFRLLSEDSLEKVSASVKVKIRRILNQLDGDKNK</sequence>
<dbReference type="Proteomes" id="UP000184513">
    <property type="component" value="Unassembled WGS sequence"/>
</dbReference>
<protein>
    <submittedName>
        <fullName evidence="1">Uncharacterized protein</fullName>
    </submittedName>
</protein>
<reference evidence="1 2" key="1">
    <citation type="submission" date="2016-11" db="EMBL/GenBank/DDBJ databases">
        <authorList>
            <person name="Jaros S."/>
            <person name="Januszkiewicz K."/>
            <person name="Wedrychowicz H."/>
        </authorList>
    </citation>
    <scope>NUCLEOTIDE SEQUENCE [LARGE SCALE GENOMIC DNA]</scope>
    <source>
        <strain evidence="1 2">CGMCC 1.6102</strain>
    </source>
</reference>
<dbReference type="EMBL" id="FRCY01000001">
    <property type="protein sequence ID" value="SHM45554.1"/>
    <property type="molecule type" value="Genomic_DNA"/>
</dbReference>
<accession>A0A1M7IXL2</accession>
<dbReference type="AlphaFoldDB" id="A0A1M7IXL2"/>
<evidence type="ECO:0000313" key="1">
    <source>
        <dbReference type="EMBL" id="SHM45554.1"/>
    </source>
</evidence>
<name>A0A1M7IXL2_9BACT</name>